<evidence type="ECO:0000256" key="18">
    <source>
        <dbReference type="HAMAP-Rule" id="MF_00110"/>
    </source>
</evidence>
<keyword evidence="9 18" id="KW-0963">Cytoplasm</keyword>
<evidence type="ECO:0000256" key="1">
    <source>
        <dbReference type="ARBA" id="ARBA00001393"/>
    </source>
</evidence>
<organism evidence="21 22">
    <name type="scientific">Elongatibacter sediminis</name>
    <dbReference type="NCBI Taxonomy" id="3119006"/>
    <lineage>
        <taxon>Bacteria</taxon>
        <taxon>Pseudomonadati</taxon>
        <taxon>Pseudomonadota</taxon>
        <taxon>Gammaproteobacteria</taxon>
        <taxon>Chromatiales</taxon>
        <taxon>Wenzhouxiangellaceae</taxon>
        <taxon>Elongatibacter</taxon>
    </lineage>
</organism>
<feature type="binding site" evidence="18">
    <location>
        <begin position="72"/>
        <end position="77"/>
    </location>
    <ligand>
        <name>NAD(+)</name>
        <dbReference type="ChEBI" id="CHEBI:57540"/>
    </ligand>
</feature>
<feature type="binding site" evidence="18">
    <location>
        <begin position="106"/>
        <end position="110"/>
    </location>
    <ligand>
        <name>NAD(+)</name>
        <dbReference type="ChEBI" id="CHEBI:57540"/>
    </ligand>
</feature>
<evidence type="ECO:0000256" key="15">
    <source>
        <dbReference type="ARBA" id="ARBA00023141"/>
    </source>
</evidence>
<dbReference type="InterPro" id="IPR030963">
    <property type="entry name" value="DHQ_synth_fam"/>
</dbReference>
<protein>
    <recommendedName>
        <fullName evidence="8 18">3-dehydroquinate synthase</fullName>
        <shortName evidence="18">DHQS</shortName>
        <ecNumber evidence="7 18">4.2.3.4</ecNumber>
    </recommendedName>
</protein>
<comment type="catalytic activity">
    <reaction evidence="1 18">
        <text>7-phospho-2-dehydro-3-deoxy-D-arabino-heptonate = 3-dehydroquinate + phosphate</text>
        <dbReference type="Rhea" id="RHEA:21968"/>
        <dbReference type="ChEBI" id="CHEBI:32364"/>
        <dbReference type="ChEBI" id="CHEBI:43474"/>
        <dbReference type="ChEBI" id="CHEBI:58394"/>
        <dbReference type="EC" id="4.2.3.4"/>
    </reaction>
</comment>
<evidence type="ECO:0000256" key="8">
    <source>
        <dbReference type="ARBA" id="ARBA00017684"/>
    </source>
</evidence>
<evidence type="ECO:0000256" key="2">
    <source>
        <dbReference type="ARBA" id="ARBA00001911"/>
    </source>
</evidence>
<evidence type="ECO:0000313" key="21">
    <source>
        <dbReference type="EMBL" id="MEJ8569505.1"/>
    </source>
</evidence>
<keyword evidence="10 18" id="KW-0028">Amino-acid biosynthesis</keyword>
<dbReference type="NCBIfam" id="TIGR01357">
    <property type="entry name" value="aroB"/>
    <property type="match status" value="1"/>
</dbReference>
<comment type="caution">
    <text evidence="21">The sequence shown here is derived from an EMBL/GenBank/DDBJ whole genome shotgun (WGS) entry which is preliminary data.</text>
</comment>
<keyword evidence="15 18" id="KW-0057">Aromatic amino acid biosynthesis</keyword>
<comment type="pathway">
    <text evidence="5 18">Metabolic intermediate biosynthesis; chorismate biosynthesis; chorismate from D-erythrose 4-phosphate and phosphoenolpyruvate: step 2/7.</text>
</comment>
<evidence type="ECO:0000256" key="5">
    <source>
        <dbReference type="ARBA" id="ARBA00004661"/>
    </source>
</evidence>
<dbReference type="InterPro" id="IPR050071">
    <property type="entry name" value="Dehydroquinate_synthase"/>
</dbReference>
<dbReference type="EMBL" id="JAZHOG010000014">
    <property type="protein sequence ID" value="MEJ8569505.1"/>
    <property type="molecule type" value="Genomic_DNA"/>
</dbReference>
<dbReference type="FunFam" id="3.40.50.1970:FF:000001">
    <property type="entry name" value="3-dehydroquinate synthase"/>
    <property type="match status" value="1"/>
</dbReference>
<comment type="subcellular location">
    <subcellularLocation>
        <location evidence="4 18">Cytoplasm</location>
    </subcellularLocation>
</comment>
<keyword evidence="11 18" id="KW-0479">Metal-binding</keyword>
<dbReference type="Proteomes" id="UP001359886">
    <property type="component" value="Unassembled WGS sequence"/>
</dbReference>
<proteinExistence type="inferred from homology"/>
<evidence type="ECO:0000313" key="22">
    <source>
        <dbReference type="Proteomes" id="UP001359886"/>
    </source>
</evidence>
<evidence type="ECO:0000256" key="16">
    <source>
        <dbReference type="ARBA" id="ARBA00023239"/>
    </source>
</evidence>
<evidence type="ECO:0000256" key="13">
    <source>
        <dbReference type="ARBA" id="ARBA00022833"/>
    </source>
</evidence>
<evidence type="ECO:0000256" key="12">
    <source>
        <dbReference type="ARBA" id="ARBA00022741"/>
    </source>
</evidence>
<dbReference type="GO" id="GO:0008652">
    <property type="term" value="P:amino acid biosynthetic process"/>
    <property type="evidence" value="ECO:0007669"/>
    <property type="project" value="UniProtKB-KW"/>
</dbReference>
<dbReference type="Pfam" id="PF24621">
    <property type="entry name" value="DHQS_C"/>
    <property type="match status" value="1"/>
</dbReference>
<keyword evidence="12 18" id="KW-0547">Nucleotide-binding</keyword>
<comment type="cofactor">
    <cofactor evidence="18">
        <name>Co(2+)</name>
        <dbReference type="ChEBI" id="CHEBI:48828"/>
    </cofactor>
    <cofactor evidence="18">
        <name>Zn(2+)</name>
        <dbReference type="ChEBI" id="CHEBI:29105"/>
    </cofactor>
    <text evidence="18">Binds 1 divalent metal cation per subunit. Can use either Co(2+) or Zn(2+).</text>
</comment>
<feature type="binding site" evidence="18">
    <location>
        <position position="143"/>
    </location>
    <ligand>
        <name>NAD(+)</name>
        <dbReference type="ChEBI" id="CHEBI:57540"/>
    </ligand>
</feature>
<dbReference type="Gene3D" id="3.40.50.1970">
    <property type="match status" value="1"/>
</dbReference>
<accession>A0AAW9RKT9</accession>
<comment type="function">
    <text evidence="3 18">Catalyzes the conversion of 3-deoxy-D-arabino-heptulosonate 7-phosphate (DAHP) to dehydroquinate (DHQ).</text>
</comment>
<evidence type="ECO:0000256" key="14">
    <source>
        <dbReference type="ARBA" id="ARBA00023027"/>
    </source>
</evidence>
<feature type="binding site" evidence="18">
    <location>
        <begin position="170"/>
        <end position="173"/>
    </location>
    <ligand>
        <name>NAD(+)</name>
        <dbReference type="ChEBI" id="CHEBI:57540"/>
    </ligand>
</feature>
<gene>
    <name evidence="18 21" type="primary">aroB</name>
    <name evidence="21" type="ORF">V3330_17895</name>
</gene>
<feature type="binding site" evidence="18">
    <location>
        <position position="265"/>
    </location>
    <ligand>
        <name>Zn(2+)</name>
        <dbReference type="ChEBI" id="CHEBI:29105"/>
    </ligand>
</feature>
<evidence type="ECO:0000259" key="19">
    <source>
        <dbReference type="Pfam" id="PF01761"/>
    </source>
</evidence>
<dbReference type="RefSeq" id="WP_354696828.1">
    <property type="nucleotide sequence ID" value="NZ_JAZHOG010000014.1"/>
</dbReference>
<dbReference type="GO" id="GO:0046872">
    <property type="term" value="F:metal ion binding"/>
    <property type="evidence" value="ECO:0007669"/>
    <property type="project" value="UniProtKB-KW"/>
</dbReference>
<keyword evidence="17 18" id="KW-0170">Cobalt</keyword>
<feature type="binding site" evidence="18">
    <location>
        <position position="185"/>
    </location>
    <ligand>
        <name>Zn(2+)</name>
        <dbReference type="ChEBI" id="CHEBI:29105"/>
    </ligand>
</feature>
<evidence type="ECO:0000259" key="20">
    <source>
        <dbReference type="Pfam" id="PF24621"/>
    </source>
</evidence>
<comment type="cofactor">
    <cofactor evidence="2 18">
        <name>NAD(+)</name>
        <dbReference type="ChEBI" id="CHEBI:57540"/>
    </cofactor>
</comment>
<evidence type="ECO:0000256" key="7">
    <source>
        <dbReference type="ARBA" id="ARBA00013031"/>
    </source>
</evidence>
<dbReference type="GO" id="GO:0003856">
    <property type="term" value="F:3-dehydroquinate synthase activity"/>
    <property type="evidence" value="ECO:0007669"/>
    <property type="project" value="UniProtKB-UniRule"/>
</dbReference>
<evidence type="ECO:0000256" key="9">
    <source>
        <dbReference type="ARBA" id="ARBA00022490"/>
    </source>
</evidence>
<dbReference type="CDD" id="cd08195">
    <property type="entry name" value="DHQS"/>
    <property type="match status" value="1"/>
</dbReference>
<dbReference type="Pfam" id="PF01761">
    <property type="entry name" value="DHQ_synthase"/>
    <property type="match status" value="1"/>
</dbReference>
<dbReference type="AlphaFoldDB" id="A0AAW9RKT9"/>
<keyword evidence="13 18" id="KW-0862">Zinc</keyword>
<name>A0AAW9RKT9_9GAMM</name>
<dbReference type="PANTHER" id="PTHR43622">
    <property type="entry name" value="3-DEHYDROQUINATE SYNTHASE"/>
    <property type="match status" value="1"/>
</dbReference>
<feature type="domain" description="3-dehydroquinate synthase C-terminal" evidence="20">
    <location>
        <begin position="182"/>
        <end position="326"/>
    </location>
</feature>
<feature type="binding site" evidence="18">
    <location>
        <begin position="130"/>
        <end position="131"/>
    </location>
    <ligand>
        <name>NAD(+)</name>
        <dbReference type="ChEBI" id="CHEBI:57540"/>
    </ligand>
</feature>
<dbReference type="GO" id="GO:0000166">
    <property type="term" value="F:nucleotide binding"/>
    <property type="evidence" value="ECO:0007669"/>
    <property type="project" value="UniProtKB-KW"/>
</dbReference>
<feature type="domain" description="3-dehydroquinate synthase N-terminal" evidence="19">
    <location>
        <begin position="69"/>
        <end position="179"/>
    </location>
</feature>
<evidence type="ECO:0000256" key="6">
    <source>
        <dbReference type="ARBA" id="ARBA00005412"/>
    </source>
</evidence>
<dbReference type="Gene3D" id="1.20.1090.10">
    <property type="entry name" value="Dehydroquinate synthase-like - alpha domain"/>
    <property type="match status" value="1"/>
</dbReference>
<feature type="binding site" evidence="18">
    <location>
        <position position="248"/>
    </location>
    <ligand>
        <name>Zn(2+)</name>
        <dbReference type="ChEBI" id="CHEBI:29105"/>
    </ligand>
</feature>
<dbReference type="InterPro" id="IPR030960">
    <property type="entry name" value="DHQS/DOIS_N"/>
</dbReference>
<evidence type="ECO:0000256" key="11">
    <source>
        <dbReference type="ARBA" id="ARBA00022723"/>
    </source>
</evidence>
<keyword evidence="16 18" id="KW-0456">Lyase</keyword>
<dbReference type="InterPro" id="IPR056179">
    <property type="entry name" value="DHQS_C"/>
</dbReference>
<dbReference type="GO" id="GO:0009073">
    <property type="term" value="P:aromatic amino acid family biosynthetic process"/>
    <property type="evidence" value="ECO:0007669"/>
    <property type="project" value="UniProtKB-KW"/>
</dbReference>
<evidence type="ECO:0000256" key="4">
    <source>
        <dbReference type="ARBA" id="ARBA00004496"/>
    </source>
</evidence>
<dbReference type="PIRSF" id="PIRSF001455">
    <property type="entry name" value="DHQ_synth"/>
    <property type="match status" value="1"/>
</dbReference>
<dbReference type="HAMAP" id="MF_00110">
    <property type="entry name" value="DHQ_synthase"/>
    <property type="match status" value="1"/>
</dbReference>
<dbReference type="InterPro" id="IPR016037">
    <property type="entry name" value="DHQ_synth_AroB"/>
</dbReference>
<dbReference type="EC" id="4.2.3.4" evidence="7 18"/>
<sequence>MTERLTVPVELERGSYRVDIGTAILDDPQSWGSVLGDETVLLVSNDTVAPLYADRLESALGERDVHRHIIPDGEPHKNVSTWSGIIDRLIEIRARRDATLIALGGGVVGDICGFAAASYMRGIRFVQVPTTLLAQVDASVGGKTGINHTAGKNLIGAFHQPAAVIIDTATLDTLPRREYLAGLAEVVKYGAIMDAEFLDRIESMIDAVTARDPEVLRELVARSVRNKAKVVSADEREGGIRAILNFGHTFGHAIESVTGYARYLHGEAVAIGMVMAASLSERRGLCEAGTAARLERLLAALGLTTTLPDDIATAPLIETMGLDKKAVAGGLRLVLLTSTGEAVIDQDSSETEIAAAIDACRDPSRAI</sequence>
<evidence type="ECO:0000256" key="10">
    <source>
        <dbReference type="ARBA" id="ARBA00022605"/>
    </source>
</evidence>
<reference evidence="21 22" key="1">
    <citation type="submission" date="2024-02" db="EMBL/GenBank/DDBJ databases">
        <title>A novel Wenzhouxiangellaceae bacterium, isolated from coastal sediments.</title>
        <authorList>
            <person name="Du Z.-J."/>
            <person name="Ye Y.-Q."/>
            <person name="Zhang X.-Y."/>
        </authorList>
    </citation>
    <scope>NUCLEOTIDE SEQUENCE [LARGE SCALE GENOMIC DNA]</scope>
    <source>
        <strain evidence="21 22">CH-27</strain>
    </source>
</reference>
<keyword evidence="14 18" id="KW-0520">NAD</keyword>
<evidence type="ECO:0000256" key="3">
    <source>
        <dbReference type="ARBA" id="ARBA00003485"/>
    </source>
</evidence>
<dbReference type="PANTHER" id="PTHR43622:SF7">
    <property type="entry name" value="3-DEHYDROQUINATE SYNTHASE, CHLOROPLASTIC"/>
    <property type="match status" value="1"/>
</dbReference>
<dbReference type="GO" id="GO:0005737">
    <property type="term" value="C:cytoplasm"/>
    <property type="evidence" value="ECO:0007669"/>
    <property type="project" value="UniProtKB-SubCell"/>
</dbReference>
<comment type="similarity">
    <text evidence="6 18">Belongs to the sugar phosphate cyclases superfamily. Dehydroquinate synthase family.</text>
</comment>
<evidence type="ECO:0000256" key="17">
    <source>
        <dbReference type="ARBA" id="ARBA00023285"/>
    </source>
</evidence>
<keyword evidence="22" id="KW-1185">Reference proteome</keyword>
<dbReference type="SUPFAM" id="SSF56796">
    <property type="entry name" value="Dehydroquinate synthase-like"/>
    <property type="match status" value="1"/>
</dbReference>
<dbReference type="GO" id="GO:0009423">
    <property type="term" value="P:chorismate biosynthetic process"/>
    <property type="evidence" value="ECO:0007669"/>
    <property type="project" value="UniProtKB-UniRule"/>
</dbReference>
<feature type="binding site" evidence="18">
    <location>
        <position position="152"/>
    </location>
    <ligand>
        <name>NAD(+)</name>
        <dbReference type="ChEBI" id="CHEBI:57540"/>
    </ligand>
</feature>